<dbReference type="Proteomes" id="UP000579647">
    <property type="component" value="Unassembled WGS sequence"/>
</dbReference>
<reference evidence="2 3" key="1">
    <citation type="submission" date="2020-08" db="EMBL/GenBank/DDBJ databases">
        <title>Sequencing the genomes of 1000 actinobacteria strains.</title>
        <authorList>
            <person name="Klenk H.-P."/>
        </authorList>
    </citation>
    <scope>NUCLEOTIDE SEQUENCE [LARGE SCALE GENOMIC DNA]</scope>
    <source>
        <strain evidence="2 3">DSM 44598</strain>
    </source>
</reference>
<dbReference type="Pfam" id="PF02384">
    <property type="entry name" value="N6_Mtase"/>
    <property type="match status" value="1"/>
</dbReference>
<name>A0A840WSF9_9ACTN</name>
<gene>
    <name evidence="2" type="ORF">HNR07_006012</name>
</gene>
<dbReference type="EMBL" id="JACHDO010000001">
    <property type="protein sequence ID" value="MBB5494875.1"/>
    <property type="molecule type" value="Genomic_DNA"/>
</dbReference>
<dbReference type="GO" id="GO:0008170">
    <property type="term" value="F:N-methyltransferase activity"/>
    <property type="evidence" value="ECO:0007669"/>
    <property type="project" value="InterPro"/>
</dbReference>
<dbReference type="AlphaFoldDB" id="A0A840WSF9"/>
<dbReference type="GO" id="GO:0003677">
    <property type="term" value="F:DNA binding"/>
    <property type="evidence" value="ECO:0007669"/>
    <property type="project" value="InterPro"/>
</dbReference>
<protein>
    <recommendedName>
        <fullName evidence="1">DNA methylase adenine-specific domain-containing protein</fullName>
    </recommendedName>
</protein>
<evidence type="ECO:0000259" key="1">
    <source>
        <dbReference type="Pfam" id="PF02384"/>
    </source>
</evidence>
<dbReference type="RefSeq" id="WP_184368998.1">
    <property type="nucleotide sequence ID" value="NZ_BAAAKM010000173.1"/>
</dbReference>
<accession>A0A840WSF9</accession>
<proteinExistence type="predicted"/>
<organism evidence="2 3">
    <name type="scientific">Nocardiopsis metallicus</name>
    <dbReference type="NCBI Taxonomy" id="179819"/>
    <lineage>
        <taxon>Bacteria</taxon>
        <taxon>Bacillati</taxon>
        <taxon>Actinomycetota</taxon>
        <taxon>Actinomycetes</taxon>
        <taxon>Streptosporangiales</taxon>
        <taxon>Nocardiopsidaceae</taxon>
        <taxon>Nocardiopsis</taxon>
    </lineage>
</organism>
<dbReference type="Gene3D" id="3.40.50.150">
    <property type="entry name" value="Vaccinia Virus protein VP39"/>
    <property type="match status" value="1"/>
</dbReference>
<dbReference type="InterPro" id="IPR029063">
    <property type="entry name" value="SAM-dependent_MTases_sf"/>
</dbReference>
<keyword evidence="3" id="KW-1185">Reference proteome</keyword>
<evidence type="ECO:0000313" key="2">
    <source>
        <dbReference type="EMBL" id="MBB5494875.1"/>
    </source>
</evidence>
<dbReference type="InterPro" id="IPR003356">
    <property type="entry name" value="DNA_methylase_A-5"/>
</dbReference>
<dbReference type="SUPFAM" id="SSF53335">
    <property type="entry name" value="S-adenosyl-L-methionine-dependent methyltransferases"/>
    <property type="match status" value="1"/>
</dbReference>
<sequence>MPQPVEQHILTIAQRVEDTWRSRFSGAPVDLPVSAIAALTQIRGSDPRGARDAFLDLPADQAAYVLHLLWHRFASARPDLIYRVLPLARWSYGTAEQAQQETLVAVARAAVKAGLFDLTMNAQVRTSVDVFGPLLMALRPKKACERNGQFYTPADVAELLARGSGVPEPGESIHESSVGTGGLILAFAEHIRAHDMDPAAMHWDLVDIDPVATACLAVNVDLWRLGPNVLIGCGDVLADDWRDRALYERGLGIQIQRWQPLHRFISAPHRYASAA</sequence>
<evidence type="ECO:0000313" key="3">
    <source>
        <dbReference type="Proteomes" id="UP000579647"/>
    </source>
</evidence>
<feature type="domain" description="DNA methylase adenine-specific" evidence="1">
    <location>
        <begin position="141"/>
        <end position="241"/>
    </location>
</feature>
<comment type="caution">
    <text evidence="2">The sequence shown here is derived from an EMBL/GenBank/DDBJ whole genome shotgun (WGS) entry which is preliminary data.</text>
</comment>